<dbReference type="Proteomes" id="UP001501721">
    <property type="component" value="Unassembled WGS sequence"/>
</dbReference>
<gene>
    <name evidence="10" type="ORF">GCM10010422_00120</name>
</gene>
<dbReference type="Gene3D" id="1.20.1740.10">
    <property type="entry name" value="Amino acid/polyamine transporter I"/>
    <property type="match status" value="1"/>
</dbReference>
<feature type="transmembrane region" description="Helical" evidence="8">
    <location>
        <begin position="265"/>
        <end position="287"/>
    </location>
</feature>
<dbReference type="PIRSF" id="PIRSF006060">
    <property type="entry name" value="AA_transporter"/>
    <property type="match status" value="1"/>
</dbReference>
<dbReference type="EMBL" id="BAAATL010000001">
    <property type="protein sequence ID" value="GAA2463844.1"/>
    <property type="molecule type" value="Genomic_DNA"/>
</dbReference>
<name>A0ABN3KN45_9ACTN</name>
<keyword evidence="11" id="KW-1185">Reference proteome</keyword>
<feature type="transmembrane region" description="Helical" evidence="8">
    <location>
        <begin position="307"/>
        <end position="331"/>
    </location>
</feature>
<organism evidence="10 11">
    <name type="scientific">Streptomyces graminearus</name>
    <dbReference type="NCBI Taxonomy" id="284030"/>
    <lineage>
        <taxon>Bacteria</taxon>
        <taxon>Bacillati</taxon>
        <taxon>Actinomycetota</taxon>
        <taxon>Actinomycetes</taxon>
        <taxon>Kitasatosporales</taxon>
        <taxon>Streptomycetaceae</taxon>
        <taxon>Streptomyces</taxon>
    </lineage>
</organism>
<feature type="domain" description="Amino acid permease/ SLC12A" evidence="9">
    <location>
        <begin position="42"/>
        <end position="447"/>
    </location>
</feature>
<feature type="transmembrane region" description="Helical" evidence="8">
    <location>
        <begin position="424"/>
        <end position="447"/>
    </location>
</feature>
<feature type="transmembrane region" description="Helical" evidence="8">
    <location>
        <begin position="184"/>
        <end position="204"/>
    </location>
</feature>
<evidence type="ECO:0000256" key="1">
    <source>
        <dbReference type="ARBA" id="ARBA00004141"/>
    </source>
</evidence>
<keyword evidence="2" id="KW-0813">Transport</keyword>
<dbReference type="PANTHER" id="PTHR43495">
    <property type="entry name" value="GABA PERMEASE"/>
    <property type="match status" value="1"/>
</dbReference>
<evidence type="ECO:0000256" key="6">
    <source>
        <dbReference type="ARBA" id="ARBA00023136"/>
    </source>
</evidence>
<dbReference type="PROSITE" id="PS00218">
    <property type="entry name" value="AMINO_ACID_PERMEASE_1"/>
    <property type="match status" value="1"/>
</dbReference>
<proteinExistence type="predicted"/>
<feature type="transmembrane region" description="Helical" evidence="8">
    <location>
        <begin position="359"/>
        <end position="376"/>
    </location>
</feature>
<feature type="transmembrane region" description="Helical" evidence="8">
    <location>
        <begin position="453"/>
        <end position="471"/>
    </location>
</feature>
<dbReference type="Pfam" id="PF00324">
    <property type="entry name" value="AA_permease"/>
    <property type="match status" value="1"/>
</dbReference>
<evidence type="ECO:0000256" key="7">
    <source>
        <dbReference type="SAM" id="MobiDB-lite"/>
    </source>
</evidence>
<keyword evidence="6 8" id="KW-0472">Membrane</keyword>
<dbReference type="InterPro" id="IPR004841">
    <property type="entry name" value="AA-permease/SLC12A_dom"/>
</dbReference>
<feature type="transmembrane region" description="Helical" evidence="8">
    <location>
        <begin position="43"/>
        <end position="65"/>
    </location>
</feature>
<evidence type="ECO:0000313" key="11">
    <source>
        <dbReference type="Proteomes" id="UP001501721"/>
    </source>
</evidence>
<comment type="caution">
    <text evidence="10">The sequence shown here is derived from an EMBL/GenBank/DDBJ whole genome shotgun (WGS) entry which is preliminary data.</text>
</comment>
<sequence>MTSQTDGRRRYPYAVGEDLAGSAAPDPRTPDSRPPAPLRQRHLTMIGLGGAIGSGLFVGSGAGIAVAGPGILISFVLAGLLSVLVMRMMGELSVALPSAGSFSAHAERAWGSWAGFTVGWLYWCLIVVVLAIEATGAAVIVHGWVPAVDTWAWVLLFMTVLTVANMVAVGVFGEFEFWFAALKVAAITGFLVLGVLAIVGWLPGEKAIGLTHLTDHGGFLPHGWHGALSGLLIVVFSFGGMEVVTFAAAESADPVRGLSRAMRSVIWRLLLFYIGSVTIIVTVLPWNDSKVGQSPFVAVLHRVGVPGAAPLMNVILLAALLSALNANLYAASRMIYSLAERREAPGALSRLSRNGVPRLAVLASVAFGFVSVLLNFEWPDSVFLWMLDSVGAIALVVWIAVAATQLRLRAELERTAPERLAVRVWGYPGLTVLALLAMGTVLVLLAADGRTRPQVVGTGILTTAVLAVGVLRQRRRTNSSAD</sequence>
<dbReference type="PANTHER" id="PTHR43495:SF5">
    <property type="entry name" value="GAMMA-AMINOBUTYRIC ACID PERMEASE"/>
    <property type="match status" value="1"/>
</dbReference>
<feature type="transmembrane region" description="Helical" evidence="8">
    <location>
        <begin position="224"/>
        <end position="244"/>
    </location>
</feature>
<evidence type="ECO:0000256" key="2">
    <source>
        <dbReference type="ARBA" id="ARBA00022448"/>
    </source>
</evidence>
<keyword evidence="3 8" id="KW-0812">Transmembrane</keyword>
<evidence type="ECO:0000313" key="10">
    <source>
        <dbReference type="EMBL" id="GAA2463844.1"/>
    </source>
</evidence>
<feature type="transmembrane region" description="Helical" evidence="8">
    <location>
        <begin position="151"/>
        <end position="172"/>
    </location>
</feature>
<evidence type="ECO:0000256" key="3">
    <source>
        <dbReference type="ARBA" id="ARBA00022692"/>
    </source>
</evidence>
<evidence type="ECO:0000259" key="9">
    <source>
        <dbReference type="Pfam" id="PF00324"/>
    </source>
</evidence>
<protein>
    <submittedName>
        <fullName evidence="10">Amino acid permease</fullName>
    </submittedName>
</protein>
<accession>A0ABN3KN45</accession>
<keyword evidence="4" id="KW-0029">Amino-acid transport</keyword>
<dbReference type="RefSeq" id="WP_346074829.1">
    <property type="nucleotide sequence ID" value="NZ_BAAATL010000001.1"/>
</dbReference>
<feature type="region of interest" description="Disordered" evidence="7">
    <location>
        <begin position="1"/>
        <end position="36"/>
    </location>
</feature>
<keyword evidence="5 8" id="KW-1133">Transmembrane helix</keyword>
<reference evidence="11" key="1">
    <citation type="journal article" date="2019" name="Int. J. Syst. Evol. Microbiol.">
        <title>The Global Catalogue of Microorganisms (GCM) 10K type strain sequencing project: providing services to taxonomists for standard genome sequencing and annotation.</title>
        <authorList>
            <consortium name="The Broad Institute Genomics Platform"/>
            <consortium name="The Broad Institute Genome Sequencing Center for Infectious Disease"/>
            <person name="Wu L."/>
            <person name="Ma J."/>
        </authorList>
    </citation>
    <scope>NUCLEOTIDE SEQUENCE [LARGE SCALE GENOMIC DNA]</scope>
    <source>
        <strain evidence="11">JCM 6923</strain>
    </source>
</reference>
<evidence type="ECO:0000256" key="5">
    <source>
        <dbReference type="ARBA" id="ARBA00022989"/>
    </source>
</evidence>
<feature type="transmembrane region" description="Helical" evidence="8">
    <location>
        <begin position="120"/>
        <end position="145"/>
    </location>
</feature>
<evidence type="ECO:0000256" key="8">
    <source>
        <dbReference type="SAM" id="Phobius"/>
    </source>
</evidence>
<feature type="transmembrane region" description="Helical" evidence="8">
    <location>
        <begin position="382"/>
        <end position="403"/>
    </location>
</feature>
<feature type="transmembrane region" description="Helical" evidence="8">
    <location>
        <begin position="71"/>
        <end position="89"/>
    </location>
</feature>
<comment type="subcellular location">
    <subcellularLocation>
        <location evidence="1">Membrane</location>
        <topology evidence="1">Multi-pass membrane protein</topology>
    </subcellularLocation>
</comment>
<evidence type="ECO:0000256" key="4">
    <source>
        <dbReference type="ARBA" id="ARBA00022970"/>
    </source>
</evidence>
<dbReference type="InterPro" id="IPR004840">
    <property type="entry name" value="Amino_acid_permease_CS"/>
</dbReference>